<evidence type="ECO:0000313" key="5">
    <source>
        <dbReference type="Proteomes" id="UP001500393"/>
    </source>
</evidence>
<dbReference type="Gene3D" id="3.40.630.30">
    <property type="match status" value="1"/>
</dbReference>
<accession>A0ABN2D5D5</accession>
<dbReference type="RefSeq" id="WP_344212794.1">
    <property type="nucleotide sequence ID" value="NZ_BAAAOS010000018.1"/>
</dbReference>
<dbReference type="EMBL" id="BAAAOS010000018">
    <property type="protein sequence ID" value="GAA1569109.1"/>
    <property type="molecule type" value="Genomic_DNA"/>
</dbReference>
<keyword evidence="1" id="KW-0808">Transferase</keyword>
<dbReference type="PANTHER" id="PTHR10545:SF29">
    <property type="entry name" value="GH14572P-RELATED"/>
    <property type="match status" value="1"/>
</dbReference>
<evidence type="ECO:0000313" key="4">
    <source>
        <dbReference type="EMBL" id="GAA1569109.1"/>
    </source>
</evidence>
<evidence type="ECO:0000259" key="3">
    <source>
        <dbReference type="PROSITE" id="PS51186"/>
    </source>
</evidence>
<feature type="domain" description="N-acetyltransferase" evidence="3">
    <location>
        <begin position="3"/>
        <end position="156"/>
    </location>
</feature>
<evidence type="ECO:0000256" key="1">
    <source>
        <dbReference type="ARBA" id="ARBA00022679"/>
    </source>
</evidence>
<comment type="caution">
    <text evidence="4">The sequence shown here is derived from an EMBL/GenBank/DDBJ whole genome shotgun (WGS) entry which is preliminary data.</text>
</comment>
<dbReference type="InterPro" id="IPR016181">
    <property type="entry name" value="Acyl_CoA_acyltransferase"/>
</dbReference>
<dbReference type="InterPro" id="IPR051016">
    <property type="entry name" value="Diverse_Substrate_AcTransf"/>
</dbReference>
<protein>
    <submittedName>
        <fullName evidence="4">GNAT family N-acetyltransferase</fullName>
    </submittedName>
</protein>
<sequence length="157" mass="17710">MTDSIRRARPDDAATVRTLLGELADHQEEGEYVRSTPEQWREFLGRDEVIVLLAERDGHPTGYVSALRRPQLWTGQDILALDDLYVREEFRDAGVGRALMLELARHALPEQLTIGWGVRPDNVQAHRFYARLGAALRPKVVASWSADAYADLLTSSK</sequence>
<reference evidence="4 5" key="1">
    <citation type="journal article" date="2019" name="Int. J. Syst. Evol. Microbiol.">
        <title>The Global Catalogue of Microorganisms (GCM) 10K type strain sequencing project: providing services to taxonomists for standard genome sequencing and annotation.</title>
        <authorList>
            <consortium name="The Broad Institute Genomics Platform"/>
            <consortium name="The Broad Institute Genome Sequencing Center for Infectious Disease"/>
            <person name="Wu L."/>
            <person name="Ma J."/>
        </authorList>
    </citation>
    <scope>NUCLEOTIDE SEQUENCE [LARGE SCALE GENOMIC DNA]</scope>
    <source>
        <strain evidence="4 5">JCM 14969</strain>
    </source>
</reference>
<dbReference type="PROSITE" id="PS51186">
    <property type="entry name" value="GNAT"/>
    <property type="match status" value="1"/>
</dbReference>
<keyword evidence="2" id="KW-0012">Acyltransferase</keyword>
<dbReference type="Pfam" id="PF00583">
    <property type="entry name" value="Acetyltransf_1"/>
    <property type="match status" value="1"/>
</dbReference>
<evidence type="ECO:0000256" key="2">
    <source>
        <dbReference type="ARBA" id="ARBA00023315"/>
    </source>
</evidence>
<gene>
    <name evidence="4" type="ORF">GCM10009789_23200</name>
</gene>
<keyword evidence="5" id="KW-1185">Reference proteome</keyword>
<organism evidence="4 5">
    <name type="scientific">Kribbella sancticallisti</name>
    <dbReference type="NCBI Taxonomy" id="460087"/>
    <lineage>
        <taxon>Bacteria</taxon>
        <taxon>Bacillati</taxon>
        <taxon>Actinomycetota</taxon>
        <taxon>Actinomycetes</taxon>
        <taxon>Propionibacteriales</taxon>
        <taxon>Kribbellaceae</taxon>
        <taxon>Kribbella</taxon>
    </lineage>
</organism>
<name>A0ABN2D5D5_9ACTN</name>
<dbReference type="Proteomes" id="UP001500393">
    <property type="component" value="Unassembled WGS sequence"/>
</dbReference>
<proteinExistence type="predicted"/>
<dbReference type="InterPro" id="IPR000182">
    <property type="entry name" value="GNAT_dom"/>
</dbReference>
<dbReference type="CDD" id="cd04301">
    <property type="entry name" value="NAT_SF"/>
    <property type="match status" value="1"/>
</dbReference>
<dbReference type="PANTHER" id="PTHR10545">
    <property type="entry name" value="DIAMINE N-ACETYLTRANSFERASE"/>
    <property type="match status" value="1"/>
</dbReference>
<dbReference type="SUPFAM" id="SSF55729">
    <property type="entry name" value="Acyl-CoA N-acyltransferases (Nat)"/>
    <property type="match status" value="1"/>
</dbReference>